<name>A0ABY7XSI9_MICLT</name>
<dbReference type="SMART" id="SM00342">
    <property type="entry name" value="HTH_ARAC"/>
    <property type="match status" value="1"/>
</dbReference>
<keyword evidence="7" id="KW-1185">Reference proteome</keyword>
<feature type="domain" description="HTH araC/xylS-type" evidence="5">
    <location>
        <begin position="242"/>
        <end position="342"/>
    </location>
</feature>
<dbReference type="Pfam" id="PF12833">
    <property type="entry name" value="HTH_18"/>
    <property type="match status" value="1"/>
</dbReference>
<gene>
    <name evidence="6" type="ORF">KV395_18410</name>
</gene>
<dbReference type="Gene3D" id="1.10.10.60">
    <property type="entry name" value="Homeodomain-like"/>
    <property type="match status" value="1"/>
</dbReference>
<dbReference type="Proteomes" id="UP001215097">
    <property type="component" value="Chromosome"/>
</dbReference>
<keyword evidence="2" id="KW-0238">DNA-binding</keyword>
<evidence type="ECO:0000256" key="1">
    <source>
        <dbReference type="ARBA" id="ARBA00023015"/>
    </source>
</evidence>
<proteinExistence type="predicted"/>
<dbReference type="EMBL" id="CP078075">
    <property type="protein sequence ID" value="WDM45100.1"/>
    <property type="molecule type" value="Genomic_DNA"/>
</dbReference>
<evidence type="ECO:0000313" key="6">
    <source>
        <dbReference type="EMBL" id="WDM45100.1"/>
    </source>
</evidence>
<evidence type="ECO:0000256" key="3">
    <source>
        <dbReference type="ARBA" id="ARBA00023163"/>
    </source>
</evidence>
<organism evidence="6 7">
    <name type="scientific">Microbacterium luteolum</name>
    <name type="common">Aureobacterium luteolum</name>
    <dbReference type="NCBI Taxonomy" id="69367"/>
    <lineage>
        <taxon>Bacteria</taxon>
        <taxon>Bacillati</taxon>
        <taxon>Actinomycetota</taxon>
        <taxon>Actinomycetes</taxon>
        <taxon>Micrococcales</taxon>
        <taxon>Microbacteriaceae</taxon>
        <taxon>Microbacterium</taxon>
    </lineage>
</organism>
<keyword evidence="1" id="KW-0805">Transcription regulation</keyword>
<dbReference type="RefSeq" id="WP_282215265.1">
    <property type="nucleotide sequence ID" value="NZ_BAAAUN010000001.1"/>
</dbReference>
<protein>
    <submittedName>
        <fullName evidence="6">AraC family transcriptional regulator</fullName>
    </submittedName>
</protein>
<dbReference type="Pfam" id="PF14525">
    <property type="entry name" value="AraC_binding_2"/>
    <property type="match status" value="1"/>
</dbReference>
<dbReference type="PANTHER" id="PTHR46796:SF12">
    <property type="entry name" value="HTH-TYPE DNA-BINDING TRANSCRIPTIONAL ACTIVATOR EUTR"/>
    <property type="match status" value="1"/>
</dbReference>
<dbReference type="PROSITE" id="PS01124">
    <property type="entry name" value="HTH_ARAC_FAMILY_2"/>
    <property type="match status" value="1"/>
</dbReference>
<evidence type="ECO:0000256" key="2">
    <source>
        <dbReference type="ARBA" id="ARBA00023125"/>
    </source>
</evidence>
<dbReference type="InterPro" id="IPR018060">
    <property type="entry name" value="HTH_AraC"/>
</dbReference>
<accession>A0ABY7XSI9</accession>
<feature type="region of interest" description="Disordered" evidence="4">
    <location>
        <begin position="1"/>
        <end position="33"/>
    </location>
</feature>
<dbReference type="PANTHER" id="PTHR46796">
    <property type="entry name" value="HTH-TYPE TRANSCRIPTIONAL ACTIVATOR RHAS-RELATED"/>
    <property type="match status" value="1"/>
</dbReference>
<evidence type="ECO:0000313" key="7">
    <source>
        <dbReference type="Proteomes" id="UP001215097"/>
    </source>
</evidence>
<dbReference type="SUPFAM" id="SSF46689">
    <property type="entry name" value="Homeodomain-like"/>
    <property type="match status" value="2"/>
</dbReference>
<evidence type="ECO:0000256" key="4">
    <source>
        <dbReference type="SAM" id="MobiDB-lite"/>
    </source>
</evidence>
<dbReference type="InterPro" id="IPR050204">
    <property type="entry name" value="AraC_XylS_family_regulators"/>
</dbReference>
<dbReference type="InterPro" id="IPR035418">
    <property type="entry name" value="AraC-bd_2"/>
</dbReference>
<sequence>MEPARGTFLVSGSPTGHADGPEGEASPPGPPLLSARTRDEAEELIESIFIPHKLETKDVDSLDLRMRFVDSPRLTIGRVAYGSEVRKLCPPMETFVHLNLTLAGKTIAHQGKHVGITAPKATAVVFNQDEEFSVRWAPRTLQYAMRFPIARLEEHLALMTGRPSSALRFDLAFDTNTPAGHALVAAVEHTYRQRATLGTSAPRMLVDQLDSYLYTHLLLTAEHSHSAALRSDPLSAGRRHVRRACELLEADPATSWSTTDIAKRLNISERALQAGFRAQLGLSPMAFLRGIRLQRVRAQLLASDGSVSVSEIARRWGFHHLGRFSAYYRDAFGEVPSRTVQRPVPGDEETGGGREA</sequence>
<dbReference type="InterPro" id="IPR009057">
    <property type="entry name" value="Homeodomain-like_sf"/>
</dbReference>
<keyword evidence="3" id="KW-0804">Transcription</keyword>
<reference evidence="6 7" key="1">
    <citation type="submission" date="2021-06" db="EMBL/GenBank/DDBJ databases">
        <title>Genome-based taxonomic framework of Microbacterium strains isolated from marine environment, the description of four new species and reclassification of four preexisting species.</title>
        <authorList>
            <person name="Lee S.D."/>
            <person name="Kim S.-M."/>
            <person name="Byeon Y.-S."/>
            <person name="Yang H.L."/>
            <person name="Kim I.S."/>
        </authorList>
    </citation>
    <scope>NUCLEOTIDE SEQUENCE [LARGE SCALE GENOMIC DNA]</scope>
    <source>
        <strain evidence="6 7">KACC 14465</strain>
    </source>
</reference>
<evidence type="ECO:0000259" key="5">
    <source>
        <dbReference type="PROSITE" id="PS01124"/>
    </source>
</evidence>